<dbReference type="InterPro" id="IPR050509">
    <property type="entry name" value="CoA-transferase_III"/>
</dbReference>
<dbReference type="KEGG" id="rdi:CMV14_20675"/>
<dbReference type="GO" id="GO:0016740">
    <property type="term" value="F:transferase activity"/>
    <property type="evidence" value="ECO:0007669"/>
    <property type="project" value="UniProtKB-KW"/>
</dbReference>
<dbReference type="InterPro" id="IPR023606">
    <property type="entry name" value="CoA-Trfase_III_dom_1_sf"/>
</dbReference>
<evidence type="ECO:0000256" key="1">
    <source>
        <dbReference type="SAM" id="MobiDB-lite"/>
    </source>
</evidence>
<comment type="caution">
    <text evidence="2">The sequence shown here is derived from an EMBL/GenBank/DDBJ whole genome shotgun (WGS) entry which is preliminary data.</text>
</comment>
<keyword evidence="2" id="KW-0808">Transferase</keyword>
<proteinExistence type="predicted"/>
<dbReference type="OrthoDB" id="5720311at2"/>
<dbReference type="PANTHER" id="PTHR48228:SF5">
    <property type="entry name" value="ALPHA-METHYLACYL-COA RACEMASE"/>
    <property type="match status" value="1"/>
</dbReference>
<dbReference type="Gene3D" id="3.30.1540.10">
    <property type="entry name" value="formyl-coa transferase, domain 3"/>
    <property type="match status" value="1"/>
</dbReference>
<dbReference type="Gene3D" id="3.40.50.10540">
    <property type="entry name" value="Crotonobetainyl-coa:carnitine coa-transferase, domain 1"/>
    <property type="match status" value="1"/>
</dbReference>
<reference evidence="2 3" key="1">
    <citation type="submission" date="2017-09" db="EMBL/GenBank/DDBJ databases">
        <title>The Catabolism of 3,6-Dichlorosalicylic acid is Initiated by the Cytochrome P450 Monooxygenase DsmABC in Rhizorhabdus dicambivorans Ndbn-20.</title>
        <authorList>
            <person name="Na L."/>
        </authorList>
    </citation>
    <scope>NUCLEOTIDE SEQUENCE [LARGE SCALE GENOMIC DNA]</scope>
    <source>
        <strain evidence="2 3">Ndbn-20m</strain>
    </source>
</reference>
<sequence>MRSTLSSGPLAGVRVVEFAGIGPAPFCAMLLSDLGADVVRIDRTSPPQHDPKFAVTGRGRRSVALDLKTGIGVETALRLLDKADVLIEGFRPGVMEKLGLGPEIVEKRNPRLIYGRMTGWGQSGPLSHAAGHDLNYIALTGALHAIGRAGAPPPPPLNIVGDFGGGALYLAMGICAALLETSRSGRGQVIDCAITDGVASLSALFHGLLASNRWSELRAANFLDGAAPFYDTYECSDGKYVAIAAYEPQFYRELLEKLGLSQDPLLAEQWDRSRWDEMKVRIAGVISGRTREEWCAMIEGSDACFAPVLTWEEAAAHPHNRARETYVVIDGVRQPNAAPRFSRTEASVQGPPPQPGADRQSVFEDWGIAST</sequence>
<organism evidence="2 3">
    <name type="scientific">Rhizorhabdus dicambivorans</name>
    <dbReference type="NCBI Taxonomy" id="1850238"/>
    <lineage>
        <taxon>Bacteria</taxon>
        <taxon>Pseudomonadati</taxon>
        <taxon>Pseudomonadota</taxon>
        <taxon>Alphaproteobacteria</taxon>
        <taxon>Sphingomonadales</taxon>
        <taxon>Sphingomonadaceae</taxon>
        <taxon>Rhizorhabdus</taxon>
    </lineage>
</organism>
<dbReference type="Pfam" id="PF02515">
    <property type="entry name" value="CoA_transf_3"/>
    <property type="match status" value="1"/>
</dbReference>
<evidence type="ECO:0000313" key="3">
    <source>
        <dbReference type="Proteomes" id="UP000218934"/>
    </source>
</evidence>
<keyword evidence="3" id="KW-1185">Reference proteome</keyword>
<dbReference type="PANTHER" id="PTHR48228">
    <property type="entry name" value="SUCCINYL-COA--D-CITRAMALATE COA-TRANSFERASE"/>
    <property type="match status" value="1"/>
</dbReference>
<evidence type="ECO:0000313" key="2">
    <source>
        <dbReference type="EMBL" id="PCE43991.1"/>
    </source>
</evidence>
<name>A0A2A4G1W3_9SPHN</name>
<feature type="region of interest" description="Disordered" evidence="1">
    <location>
        <begin position="340"/>
        <end position="371"/>
    </location>
</feature>
<protein>
    <submittedName>
        <fullName evidence="2">CoA transferase</fullName>
    </submittedName>
</protein>
<dbReference type="InterPro" id="IPR044855">
    <property type="entry name" value="CoA-Trfase_III_dom3_sf"/>
</dbReference>
<dbReference type="SUPFAM" id="SSF89796">
    <property type="entry name" value="CoA-transferase family III (CaiB/BaiF)"/>
    <property type="match status" value="1"/>
</dbReference>
<dbReference type="InterPro" id="IPR003673">
    <property type="entry name" value="CoA-Trfase_fam_III"/>
</dbReference>
<dbReference type="EMBL" id="NWUF01000002">
    <property type="protein sequence ID" value="PCE43991.1"/>
    <property type="molecule type" value="Genomic_DNA"/>
</dbReference>
<gene>
    <name evidence="2" type="ORF">COO09_03475</name>
</gene>
<dbReference type="AlphaFoldDB" id="A0A2A4G1W3"/>
<accession>A0A2A4G1W3</accession>
<dbReference type="Proteomes" id="UP000218934">
    <property type="component" value="Unassembled WGS sequence"/>
</dbReference>
<dbReference type="RefSeq" id="WP_066961855.1">
    <property type="nucleotide sequence ID" value="NZ_CP023449.1"/>
</dbReference>